<protein>
    <submittedName>
        <fullName evidence="1">Uncharacterized protein</fullName>
    </submittedName>
</protein>
<keyword evidence="2" id="KW-1185">Reference proteome</keyword>
<name>A0ACC3C056_PYRYE</name>
<organism evidence="1 2">
    <name type="scientific">Pyropia yezoensis</name>
    <name type="common">Susabi-nori</name>
    <name type="synonym">Porphyra yezoensis</name>
    <dbReference type="NCBI Taxonomy" id="2788"/>
    <lineage>
        <taxon>Eukaryota</taxon>
        <taxon>Rhodophyta</taxon>
        <taxon>Bangiophyceae</taxon>
        <taxon>Bangiales</taxon>
        <taxon>Bangiaceae</taxon>
        <taxon>Pyropia</taxon>
    </lineage>
</organism>
<dbReference type="EMBL" id="CM020619">
    <property type="protein sequence ID" value="KAK1863136.1"/>
    <property type="molecule type" value="Genomic_DNA"/>
</dbReference>
<gene>
    <name evidence="1" type="ORF">I4F81_005698</name>
</gene>
<proteinExistence type="predicted"/>
<comment type="caution">
    <text evidence="1">The sequence shown here is derived from an EMBL/GenBank/DDBJ whole genome shotgun (WGS) entry which is preliminary data.</text>
</comment>
<sequence length="203" mass="21558">MDDVAAARVYIGTPLTDADVALYVDQCKAAPDDAMDDWLDSMLRATFLAAPGNVAKMNQLINGDGQRALTGFSTGSQSHGVSGGGANGEATGKAIARQNLPKGLTTVDGVLIAWEDGVDGLLPMRSFVGNKHPTIKLDRAERKQLNAHARIARKVLGGGTVEGIGREQFRVRYEVDSGGKTRTLKAIRVMLEHEARASKSAQS</sequence>
<evidence type="ECO:0000313" key="2">
    <source>
        <dbReference type="Proteomes" id="UP000798662"/>
    </source>
</evidence>
<accession>A0ACC3C056</accession>
<dbReference type="Proteomes" id="UP000798662">
    <property type="component" value="Chromosome 2"/>
</dbReference>
<reference evidence="1" key="1">
    <citation type="submission" date="2019-11" db="EMBL/GenBank/DDBJ databases">
        <title>Nori genome reveals adaptations in red seaweeds to the harsh intertidal environment.</title>
        <authorList>
            <person name="Wang D."/>
            <person name="Mao Y."/>
        </authorList>
    </citation>
    <scope>NUCLEOTIDE SEQUENCE</scope>
    <source>
        <tissue evidence="1">Gametophyte</tissue>
    </source>
</reference>
<evidence type="ECO:0000313" key="1">
    <source>
        <dbReference type="EMBL" id="KAK1863136.1"/>
    </source>
</evidence>